<accession>A0A9N9YU88</accession>
<evidence type="ECO:0000256" key="2">
    <source>
        <dbReference type="ARBA" id="ARBA00009457"/>
    </source>
</evidence>
<evidence type="ECO:0000313" key="9">
    <source>
        <dbReference type="Proteomes" id="UP000696573"/>
    </source>
</evidence>
<dbReference type="PIRSF" id="PIRSF015840">
    <property type="entry name" value="DUF284_TM_euk"/>
    <property type="match status" value="1"/>
</dbReference>
<evidence type="ECO:0000256" key="3">
    <source>
        <dbReference type="ARBA" id="ARBA00022692"/>
    </source>
</evidence>
<feature type="transmembrane region" description="Helical" evidence="7">
    <location>
        <begin position="42"/>
        <end position="61"/>
    </location>
</feature>
<name>A0A9N9YU88_9HYPO</name>
<dbReference type="Pfam" id="PF03381">
    <property type="entry name" value="CDC50"/>
    <property type="match status" value="1"/>
</dbReference>
<comment type="similarity">
    <text evidence="2 6">Belongs to the CDC50/LEM3 family.</text>
</comment>
<protein>
    <submittedName>
        <fullName evidence="8">Uncharacterized protein</fullName>
    </submittedName>
</protein>
<reference evidence="8" key="1">
    <citation type="submission" date="2021-10" db="EMBL/GenBank/DDBJ databases">
        <authorList>
            <person name="Piombo E."/>
        </authorList>
    </citation>
    <scope>NUCLEOTIDE SEQUENCE</scope>
</reference>
<evidence type="ECO:0000313" key="8">
    <source>
        <dbReference type="EMBL" id="CAH0034089.1"/>
    </source>
</evidence>
<keyword evidence="3 7" id="KW-0812">Transmembrane</keyword>
<evidence type="ECO:0000256" key="1">
    <source>
        <dbReference type="ARBA" id="ARBA00004141"/>
    </source>
</evidence>
<keyword evidence="9" id="KW-1185">Reference proteome</keyword>
<gene>
    <name evidence="8" type="ORF">CRHIZ90672A_00006950</name>
</gene>
<dbReference type="PANTHER" id="PTHR10926">
    <property type="entry name" value="CELL CYCLE CONTROL PROTEIN 50"/>
    <property type="match status" value="1"/>
</dbReference>
<sequence>MVSLTWWKRETTEENKVRSRRPKETAYNQERMKAWDPKTSSLIFLVLGIILSSFGVFWVVVNSKITLHKNVYTDLVNILKSRGIQLDYTTCHEIESYNQLETMPDRLIAEYMPRKFAGQSLNRWKRANGTLTFDGITKNYTLCTIEFHLPADLKPPVLFHYHLTNFHQNHRNYGTSRHDRQLKGESTSLDSIKGSACKDVAVVKSGNEGEEKPIYPCGLIAASYFNDTFGYPQRINSGPREDVFYNMSKDDIVSRHDRFLYKPSTYNVTAAPVDWKDSPVVPPPSWAERYPKGYHKGNMFDPSMDESFMLWMRTASSPRFAKLAMHNDHDIMEEGRYRLEIFSHFPIQKSGGRKSVIISTRSLGGAHNPFLGWANIGTGAACVLLSAFFALSSLWPSIPLVYHSYPHENY</sequence>
<organism evidence="8 9">
    <name type="scientific">Clonostachys rhizophaga</name>
    <dbReference type="NCBI Taxonomy" id="160324"/>
    <lineage>
        <taxon>Eukaryota</taxon>
        <taxon>Fungi</taxon>
        <taxon>Dikarya</taxon>
        <taxon>Ascomycota</taxon>
        <taxon>Pezizomycotina</taxon>
        <taxon>Sordariomycetes</taxon>
        <taxon>Hypocreomycetidae</taxon>
        <taxon>Hypocreales</taxon>
        <taxon>Bionectriaceae</taxon>
        <taxon>Clonostachys</taxon>
    </lineage>
</organism>
<dbReference type="GO" id="GO:0005783">
    <property type="term" value="C:endoplasmic reticulum"/>
    <property type="evidence" value="ECO:0007669"/>
    <property type="project" value="TreeGrafter"/>
</dbReference>
<dbReference type="AlphaFoldDB" id="A0A9N9YU88"/>
<evidence type="ECO:0000256" key="7">
    <source>
        <dbReference type="SAM" id="Phobius"/>
    </source>
</evidence>
<evidence type="ECO:0000256" key="5">
    <source>
        <dbReference type="ARBA" id="ARBA00023136"/>
    </source>
</evidence>
<dbReference type="GO" id="GO:0005794">
    <property type="term" value="C:Golgi apparatus"/>
    <property type="evidence" value="ECO:0007669"/>
    <property type="project" value="TreeGrafter"/>
</dbReference>
<dbReference type="PANTHER" id="PTHR10926:SF0">
    <property type="entry name" value="CDC50, ISOFORM A"/>
    <property type="match status" value="1"/>
</dbReference>
<dbReference type="GO" id="GO:0005886">
    <property type="term" value="C:plasma membrane"/>
    <property type="evidence" value="ECO:0007669"/>
    <property type="project" value="TreeGrafter"/>
</dbReference>
<comment type="subcellular location">
    <subcellularLocation>
        <location evidence="1">Membrane</location>
        <topology evidence="1">Multi-pass membrane protein</topology>
    </subcellularLocation>
</comment>
<dbReference type="InterPro" id="IPR005045">
    <property type="entry name" value="CDC50/LEM3_fam"/>
</dbReference>
<keyword evidence="5 6" id="KW-0472">Membrane</keyword>
<dbReference type="EMBL" id="CABFNQ020000748">
    <property type="protein sequence ID" value="CAH0034089.1"/>
    <property type="molecule type" value="Genomic_DNA"/>
</dbReference>
<proteinExistence type="inferred from homology"/>
<comment type="caution">
    <text evidence="8">The sequence shown here is derived from an EMBL/GenBank/DDBJ whole genome shotgun (WGS) entry which is preliminary data.</text>
</comment>
<dbReference type="OrthoDB" id="340608at2759"/>
<feature type="transmembrane region" description="Helical" evidence="7">
    <location>
        <begin position="370"/>
        <end position="395"/>
    </location>
</feature>
<evidence type="ECO:0000256" key="6">
    <source>
        <dbReference type="PIRNR" id="PIRNR015840"/>
    </source>
</evidence>
<evidence type="ECO:0000256" key="4">
    <source>
        <dbReference type="ARBA" id="ARBA00022989"/>
    </source>
</evidence>
<dbReference type="GO" id="GO:0045332">
    <property type="term" value="P:phospholipid translocation"/>
    <property type="evidence" value="ECO:0007669"/>
    <property type="project" value="UniProtKB-UniRule"/>
</dbReference>
<keyword evidence="4 7" id="KW-1133">Transmembrane helix</keyword>
<dbReference type="Proteomes" id="UP000696573">
    <property type="component" value="Unassembled WGS sequence"/>
</dbReference>